<name>A0AAJ0BSH4_9PEZI</name>
<dbReference type="Proteomes" id="UP001244011">
    <property type="component" value="Unassembled WGS sequence"/>
</dbReference>
<feature type="compositionally biased region" description="Basic and acidic residues" evidence="1">
    <location>
        <begin position="312"/>
        <end position="333"/>
    </location>
</feature>
<feature type="compositionally biased region" description="Polar residues" evidence="1">
    <location>
        <begin position="379"/>
        <end position="395"/>
    </location>
</feature>
<dbReference type="EMBL" id="MU839036">
    <property type="protein sequence ID" value="KAK1762573.1"/>
    <property type="molecule type" value="Genomic_DNA"/>
</dbReference>
<reference evidence="2" key="1">
    <citation type="submission" date="2023-06" db="EMBL/GenBank/DDBJ databases">
        <title>Genome-scale phylogeny and comparative genomics of the fungal order Sordariales.</title>
        <authorList>
            <consortium name="Lawrence Berkeley National Laboratory"/>
            <person name="Hensen N."/>
            <person name="Bonometti L."/>
            <person name="Westerberg I."/>
            <person name="Brannstrom I.O."/>
            <person name="Guillou S."/>
            <person name="Cros-Aarteil S."/>
            <person name="Calhoun S."/>
            <person name="Haridas S."/>
            <person name="Kuo A."/>
            <person name="Mondo S."/>
            <person name="Pangilinan J."/>
            <person name="Riley R."/>
            <person name="Labutti K."/>
            <person name="Andreopoulos B."/>
            <person name="Lipzen A."/>
            <person name="Chen C."/>
            <person name="Yanf M."/>
            <person name="Daum C."/>
            <person name="Ng V."/>
            <person name="Clum A."/>
            <person name="Steindorff A."/>
            <person name="Ohm R."/>
            <person name="Martin F."/>
            <person name="Silar P."/>
            <person name="Natvig D."/>
            <person name="Lalanne C."/>
            <person name="Gautier V."/>
            <person name="Ament-Velasquez S.L."/>
            <person name="Kruys A."/>
            <person name="Hutchinson M.I."/>
            <person name="Powell A.J."/>
            <person name="Barry K."/>
            <person name="Miller A.N."/>
            <person name="Grigoriev I.V."/>
            <person name="Debuchy R."/>
            <person name="Gladieux P."/>
            <person name="Thoren M.H."/>
            <person name="Johannesson H."/>
        </authorList>
    </citation>
    <scope>NUCLEOTIDE SEQUENCE</scope>
    <source>
        <strain evidence="2">8032-3</strain>
    </source>
</reference>
<dbReference type="RefSeq" id="XP_060278786.1">
    <property type="nucleotide sequence ID" value="XM_060425693.1"/>
</dbReference>
<organism evidence="2 3">
    <name type="scientific">Phialemonium atrogriseum</name>
    <dbReference type="NCBI Taxonomy" id="1093897"/>
    <lineage>
        <taxon>Eukaryota</taxon>
        <taxon>Fungi</taxon>
        <taxon>Dikarya</taxon>
        <taxon>Ascomycota</taxon>
        <taxon>Pezizomycotina</taxon>
        <taxon>Sordariomycetes</taxon>
        <taxon>Sordariomycetidae</taxon>
        <taxon>Cephalothecales</taxon>
        <taxon>Cephalothecaceae</taxon>
        <taxon>Phialemonium</taxon>
    </lineage>
</organism>
<dbReference type="AlphaFoldDB" id="A0AAJ0BSH4"/>
<protein>
    <submittedName>
        <fullName evidence="2">Uncharacterized protein</fullName>
    </submittedName>
</protein>
<feature type="compositionally biased region" description="Basic residues" evidence="1">
    <location>
        <begin position="397"/>
        <end position="417"/>
    </location>
</feature>
<evidence type="ECO:0000313" key="3">
    <source>
        <dbReference type="Proteomes" id="UP001244011"/>
    </source>
</evidence>
<feature type="region of interest" description="Disordered" evidence="1">
    <location>
        <begin position="307"/>
        <end position="417"/>
    </location>
</feature>
<dbReference type="GeneID" id="85308880"/>
<gene>
    <name evidence="2" type="ORF">QBC33DRAFT_501041</name>
</gene>
<keyword evidence="3" id="KW-1185">Reference proteome</keyword>
<proteinExistence type="predicted"/>
<evidence type="ECO:0000313" key="2">
    <source>
        <dbReference type="EMBL" id="KAK1762573.1"/>
    </source>
</evidence>
<sequence length="461" mass="51459">MPTLLEALTRRNVVINSDAVVPGGNTTVITSILPENWSPWLDFNYATLTRIFRRELASEYQGSPEQRPLVEDLTINNEETLEDLLRRFVAPVVNYALDGQAGQCHLGRGSRCGAKDRPDWSVISPMRLDEYGRHANMLPGDTKLDAKWWPTMVEEDESNFAQWQKVVAQAETYMALHRSRYGFILTDRDLVVLRITRQPIDPGLAQGRPQREITGAGHSRQTSDATMESSVVSSYRDNNGMEWDYSEPEYATIPWAAHGYGNLTIKLSLWCLAMMATNGDAFIDYSYPGLDSWRAADKGYVHNTSGAAKAKLSKEDAFQEPDPDRPWRERAAHEAAAVPPGSYYGGIQSPGGGDGGANFSQAGSTFDEGHGQGYGGSNNKGDNQSDQQSDQTVVGSSRKHDKRDTRKHVTGKRHKTGKKKLYFVNANGYEVDTSKKDWTKVEGGYEYKGRKYVYFTKGFPE</sequence>
<comment type="caution">
    <text evidence="2">The sequence shown here is derived from an EMBL/GenBank/DDBJ whole genome shotgun (WGS) entry which is preliminary data.</text>
</comment>
<evidence type="ECO:0000256" key="1">
    <source>
        <dbReference type="SAM" id="MobiDB-lite"/>
    </source>
</evidence>
<feature type="compositionally biased region" description="Polar residues" evidence="1">
    <location>
        <begin position="219"/>
        <end position="229"/>
    </location>
</feature>
<feature type="region of interest" description="Disordered" evidence="1">
    <location>
        <begin position="201"/>
        <end position="229"/>
    </location>
</feature>
<accession>A0AAJ0BSH4</accession>